<feature type="compositionally biased region" description="Basic and acidic residues" evidence="6">
    <location>
        <begin position="1"/>
        <end position="10"/>
    </location>
</feature>
<accession>A0ABR4JEY1</accession>
<comment type="caution">
    <text evidence="8">The sequence shown here is derived from an EMBL/GenBank/DDBJ whole genome shotgun (WGS) entry which is preliminary data.</text>
</comment>
<keyword evidence="3" id="KW-0812">Transmembrane</keyword>
<proteinExistence type="predicted"/>
<comment type="subcellular location">
    <subcellularLocation>
        <location evidence="1">Cell membrane</location>
        <topology evidence="1">Multi-pass membrane protein</topology>
    </subcellularLocation>
</comment>
<evidence type="ECO:0000313" key="9">
    <source>
        <dbReference type="Proteomes" id="UP001610444"/>
    </source>
</evidence>
<evidence type="ECO:0000259" key="7">
    <source>
        <dbReference type="Pfam" id="PF09924"/>
    </source>
</evidence>
<evidence type="ECO:0000256" key="4">
    <source>
        <dbReference type="ARBA" id="ARBA00022989"/>
    </source>
</evidence>
<evidence type="ECO:0000256" key="6">
    <source>
        <dbReference type="SAM" id="MobiDB-lite"/>
    </source>
</evidence>
<evidence type="ECO:0000256" key="2">
    <source>
        <dbReference type="ARBA" id="ARBA00022475"/>
    </source>
</evidence>
<keyword evidence="9" id="KW-1185">Reference proteome</keyword>
<gene>
    <name evidence="8" type="ORF">BJX68DRAFT_248739</name>
</gene>
<dbReference type="RefSeq" id="XP_070893094.1">
    <property type="nucleotide sequence ID" value="XM_071041979.1"/>
</dbReference>
<sequence>MLLEHTEPIELSKTIQPNPKSRGCEKDQKQKIPPKSASGHRRRELLADTICRTFSRRESNDSRSHSVSVSDQDIPARTVSMWLSVPTNHSSSSSTESTYSYMTSSSSTRPPSFSSSSSSYDPRSEADSRGTAGSTETVPHVPSHPCTRYPSTPRVASLSGKASIRDVERLAVQYGSMAHMGLLDPSYSVFVNEAKTGAICFKTLYKVAVVMGDPMCDLAQIASLLSEFSLYRRRKRWSMAVLGAKTELVRYFSEGEAKSRSTILQFARERVLNPLTNSVVNETSGKRILTQCRQLLDARKEGLTLHIYIPSLHGPDHRLEAQLRALYDDWRTARNKSRRPQAFITEYDPFLMPHLMTYIYTTSPDGVMHGFAALRWIGANAGYHIDPCIAAPGSRNGISDLLLFAAMAYLRQSGVSHLSLGLEPLESIESVSEMSPLLAHLTQRIYQHTFRRLPISGKRAYFDKFKPDENQDAPVYLIFPSTIPEPRQVVAVAHIANISIRRLFIREKQKEAS</sequence>
<keyword evidence="2" id="KW-1003">Cell membrane</keyword>
<dbReference type="PANTHER" id="PTHR34697">
    <property type="entry name" value="PHOSPHATIDYLGLYCEROL LYSYLTRANSFERASE"/>
    <property type="match status" value="1"/>
</dbReference>
<organism evidence="8 9">
    <name type="scientific">Aspergillus pseudodeflectus</name>
    <dbReference type="NCBI Taxonomy" id="176178"/>
    <lineage>
        <taxon>Eukaryota</taxon>
        <taxon>Fungi</taxon>
        <taxon>Dikarya</taxon>
        <taxon>Ascomycota</taxon>
        <taxon>Pezizomycotina</taxon>
        <taxon>Eurotiomycetes</taxon>
        <taxon>Eurotiomycetidae</taxon>
        <taxon>Eurotiales</taxon>
        <taxon>Aspergillaceae</taxon>
        <taxon>Aspergillus</taxon>
        <taxon>Aspergillus subgen. Nidulantes</taxon>
    </lineage>
</organism>
<evidence type="ECO:0000256" key="3">
    <source>
        <dbReference type="ARBA" id="ARBA00022692"/>
    </source>
</evidence>
<dbReference type="PANTHER" id="PTHR34697:SF2">
    <property type="entry name" value="PHOSPHATIDYLGLYCEROL LYSYLTRANSFERASE"/>
    <property type="match status" value="1"/>
</dbReference>
<dbReference type="Pfam" id="PF09924">
    <property type="entry name" value="LPG_synthase_C"/>
    <property type="match status" value="1"/>
</dbReference>
<feature type="domain" description="Phosphatidylglycerol lysyltransferase C-terminal" evidence="7">
    <location>
        <begin position="176"/>
        <end position="471"/>
    </location>
</feature>
<dbReference type="InterPro" id="IPR024320">
    <property type="entry name" value="LPG_synthase_C"/>
</dbReference>
<name>A0ABR4JEY1_9EURO</name>
<evidence type="ECO:0000256" key="5">
    <source>
        <dbReference type="ARBA" id="ARBA00023136"/>
    </source>
</evidence>
<dbReference type="GeneID" id="98157143"/>
<feature type="compositionally biased region" description="Low complexity" evidence="6">
    <location>
        <begin position="85"/>
        <end position="120"/>
    </location>
</feature>
<feature type="region of interest" description="Disordered" evidence="6">
    <location>
        <begin position="1"/>
        <end position="49"/>
    </location>
</feature>
<dbReference type="Proteomes" id="UP001610444">
    <property type="component" value="Unassembled WGS sequence"/>
</dbReference>
<keyword evidence="5" id="KW-0472">Membrane</keyword>
<dbReference type="InterPro" id="IPR051211">
    <property type="entry name" value="PG_lysyltransferase"/>
</dbReference>
<protein>
    <recommendedName>
        <fullName evidence="7">Phosphatidylglycerol lysyltransferase C-terminal domain-containing protein</fullName>
    </recommendedName>
</protein>
<dbReference type="EMBL" id="JBFXLR010000083">
    <property type="protein sequence ID" value="KAL2838582.1"/>
    <property type="molecule type" value="Genomic_DNA"/>
</dbReference>
<evidence type="ECO:0000256" key="1">
    <source>
        <dbReference type="ARBA" id="ARBA00004651"/>
    </source>
</evidence>
<evidence type="ECO:0000313" key="8">
    <source>
        <dbReference type="EMBL" id="KAL2838582.1"/>
    </source>
</evidence>
<feature type="region of interest" description="Disordered" evidence="6">
    <location>
        <begin position="85"/>
        <end position="158"/>
    </location>
</feature>
<keyword evidence="4" id="KW-1133">Transmembrane helix</keyword>
<reference evidence="8 9" key="1">
    <citation type="submission" date="2024-07" db="EMBL/GenBank/DDBJ databases">
        <title>Section-level genome sequencing and comparative genomics of Aspergillus sections Usti and Cavernicolus.</title>
        <authorList>
            <consortium name="Lawrence Berkeley National Laboratory"/>
            <person name="Nybo J.L."/>
            <person name="Vesth T.C."/>
            <person name="Theobald S."/>
            <person name="Frisvad J.C."/>
            <person name="Larsen T.O."/>
            <person name="Kjaerboelling I."/>
            <person name="Rothschild-Mancinelli K."/>
            <person name="Lyhne E.K."/>
            <person name="Kogle M.E."/>
            <person name="Barry K."/>
            <person name="Clum A."/>
            <person name="Na H."/>
            <person name="Ledsgaard L."/>
            <person name="Lin J."/>
            <person name="Lipzen A."/>
            <person name="Kuo A."/>
            <person name="Riley R."/>
            <person name="Mondo S."/>
            <person name="LaButti K."/>
            <person name="Haridas S."/>
            <person name="Pangalinan J."/>
            <person name="Salamov A.A."/>
            <person name="Simmons B.A."/>
            <person name="Magnuson J.K."/>
            <person name="Chen J."/>
            <person name="Drula E."/>
            <person name="Henrissat B."/>
            <person name="Wiebenga A."/>
            <person name="Lubbers R.J."/>
            <person name="Gomes A.C."/>
            <person name="Macurrencykelacurrency M.R."/>
            <person name="Stajich J."/>
            <person name="Grigoriev I.V."/>
            <person name="Mortensen U.H."/>
            <person name="De vries R.P."/>
            <person name="Baker S.E."/>
            <person name="Andersen M.R."/>
        </authorList>
    </citation>
    <scope>NUCLEOTIDE SEQUENCE [LARGE SCALE GENOMIC DNA]</scope>
    <source>
        <strain evidence="8 9">CBS 756.74</strain>
    </source>
</reference>